<dbReference type="InterPro" id="IPR000281">
    <property type="entry name" value="HTH_RpiR"/>
</dbReference>
<keyword evidence="1" id="KW-0805">Transcription regulation</keyword>
<proteinExistence type="predicted"/>
<dbReference type="InterPro" id="IPR047640">
    <property type="entry name" value="RpiR-like"/>
</dbReference>
<dbReference type="PROSITE" id="PS51464">
    <property type="entry name" value="SIS"/>
    <property type="match status" value="1"/>
</dbReference>
<dbReference type="AlphaFoldDB" id="A0A9D1NWP5"/>
<dbReference type="Gene3D" id="3.40.50.10490">
    <property type="entry name" value="Glucose-6-phosphate isomerase like protein, domain 1"/>
    <property type="match status" value="1"/>
</dbReference>
<dbReference type="CDD" id="cd00093">
    <property type="entry name" value="HTH_XRE"/>
    <property type="match status" value="1"/>
</dbReference>
<dbReference type="InterPro" id="IPR035472">
    <property type="entry name" value="RpiR-like_SIS"/>
</dbReference>
<dbReference type="SUPFAM" id="SSF46689">
    <property type="entry name" value="Homeodomain-like"/>
    <property type="match status" value="1"/>
</dbReference>
<dbReference type="Proteomes" id="UP000886723">
    <property type="component" value="Unassembled WGS sequence"/>
</dbReference>
<name>A0A9D1NWP5_9FIRM</name>
<dbReference type="InterPro" id="IPR046348">
    <property type="entry name" value="SIS_dom_sf"/>
</dbReference>
<gene>
    <name evidence="6" type="ORF">IAA63_13790</name>
</gene>
<evidence type="ECO:0000259" key="4">
    <source>
        <dbReference type="PROSITE" id="PS51071"/>
    </source>
</evidence>
<evidence type="ECO:0000313" key="7">
    <source>
        <dbReference type="Proteomes" id="UP000886723"/>
    </source>
</evidence>
<dbReference type="PANTHER" id="PTHR30514">
    <property type="entry name" value="GLUCOKINASE"/>
    <property type="match status" value="1"/>
</dbReference>
<evidence type="ECO:0000256" key="1">
    <source>
        <dbReference type="ARBA" id="ARBA00023015"/>
    </source>
</evidence>
<dbReference type="Gene3D" id="1.10.10.10">
    <property type="entry name" value="Winged helix-like DNA-binding domain superfamily/Winged helix DNA-binding domain"/>
    <property type="match status" value="1"/>
</dbReference>
<dbReference type="EMBL" id="DVON01000290">
    <property type="protein sequence ID" value="HIV14191.1"/>
    <property type="molecule type" value="Genomic_DNA"/>
</dbReference>
<dbReference type="GO" id="GO:0003700">
    <property type="term" value="F:DNA-binding transcription factor activity"/>
    <property type="evidence" value="ECO:0007669"/>
    <property type="project" value="InterPro"/>
</dbReference>
<comment type="caution">
    <text evidence="6">The sequence shown here is derived from an EMBL/GenBank/DDBJ whole genome shotgun (WGS) entry which is preliminary data.</text>
</comment>
<dbReference type="InterPro" id="IPR009057">
    <property type="entry name" value="Homeodomain-like_sf"/>
</dbReference>
<evidence type="ECO:0000259" key="5">
    <source>
        <dbReference type="PROSITE" id="PS51464"/>
    </source>
</evidence>
<dbReference type="InterPro" id="IPR036388">
    <property type="entry name" value="WH-like_DNA-bd_sf"/>
</dbReference>
<dbReference type="InterPro" id="IPR001347">
    <property type="entry name" value="SIS_dom"/>
</dbReference>
<evidence type="ECO:0000256" key="3">
    <source>
        <dbReference type="ARBA" id="ARBA00023163"/>
    </source>
</evidence>
<dbReference type="GO" id="GO:0003677">
    <property type="term" value="F:DNA binding"/>
    <property type="evidence" value="ECO:0007669"/>
    <property type="project" value="UniProtKB-KW"/>
</dbReference>
<reference evidence="6" key="2">
    <citation type="journal article" date="2021" name="PeerJ">
        <title>Extensive microbial diversity within the chicken gut microbiome revealed by metagenomics and culture.</title>
        <authorList>
            <person name="Gilroy R."/>
            <person name="Ravi A."/>
            <person name="Getino M."/>
            <person name="Pursley I."/>
            <person name="Horton D.L."/>
            <person name="Alikhan N.F."/>
            <person name="Baker D."/>
            <person name="Gharbi K."/>
            <person name="Hall N."/>
            <person name="Watson M."/>
            <person name="Adriaenssens E.M."/>
            <person name="Foster-Nyarko E."/>
            <person name="Jarju S."/>
            <person name="Secka A."/>
            <person name="Antonio M."/>
            <person name="Oren A."/>
            <person name="Chaudhuri R.R."/>
            <person name="La Ragione R."/>
            <person name="Hildebrand F."/>
            <person name="Pallen M.J."/>
        </authorList>
    </citation>
    <scope>NUCLEOTIDE SEQUENCE</scope>
    <source>
        <strain evidence="6">ChiBcec2-4451</strain>
    </source>
</reference>
<feature type="domain" description="HTH rpiR-type" evidence="4">
    <location>
        <begin position="4"/>
        <end position="80"/>
    </location>
</feature>
<dbReference type="GO" id="GO:1901135">
    <property type="term" value="P:carbohydrate derivative metabolic process"/>
    <property type="evidence" value="ECO:0007669"/>
    <property type="project" value="InterPro"/>
</dbReference>
<protein>
    <submittedName>
        <fullName evidence="6">MurR/RpiR family transcriptional regulator</fullName>
    </submittedName>
</protein>
<organism evidence="6 7">
    <name type="scientific">Candidatus Pullilachnospira stercoravium</name>
    <dbReference type="NCBI Taxonomy" id="2840913"/>
    <lineage>
        <taxon>Bacteria</taxon>
        <taxon>Bacillati</taxon>
        <taxon>Bacillota</taxon>
        <taxon>Clostridia</taxon>
        <taxon>Lachnospirales</taxon>
        <taxon>Lachnospiraceae</taxon>
        <taxon>Lachnospiraceae incertae sedis</taxon>
        <taxon>Candidatus Pullilachnospira</taxon>
    </lineage>
</organism>
<dbReference type="Pfam" id="PF01380">
    <property type="entry name" value="SIS"/>
    <property type="match status" value="1"/>
</dbReference>
<reference evidence="6" key="1">
    <citation type="submission" date="2020-10" db="EMBL/GenBank/DDBJ databases">
        <authorList>
            <person name="Gilroy R."/>
        </authorList>
    </citation>
    <scope>NUCLEOTIDE SEQUENCE</scope>
    <source>
        <strain evidence="6">ChiBcec2-4451</strain>
    </source>
</reference>
<dbReference type="PROSITE" id="PS51071">
    <property type="entry name" value="HTH_RPIR"/>
    <property type="match status" value="1"/>
</dbReference>
<dbReference type="CDD" id="cd05013">
    <property type="entry name" value="SIS_RpiR"/>
    <property type="match status" value="1"/>
</dbReference>
<dbReference type="GO" id="GO:0097367">
    <property type="term" value="F:carbohydrate derivative binding"/>
    <property type="evidence" value="ECO:0007669"/>
    <property type="project" value="InterPro"/>
</dbReference>
<dbReference type="SUPFAM" id="SSF53697">
    <property type="entry name" value="SIS domain"/>
    <property type="match status" value="1"/>
</dbReference>
<accession>A0A9D1NWP5</accession>
<keyword evidence="3" id="KW-0804">Transcription</keyword>
<dbReference type="Pfam" id="PF01418">
    <property type="entry name" value="HTH_6"/>
    <property type="match status" value="1"/>
</dbReference>
<dbReference type="PANTHER" id="PTHR30514:SF1">
    <property type="entry name" value="HTH-TYPE TRANSCRIPTIONAL REGULATOR HEXR-RELATED"/>
    <property type="match status" value="1"/>
</dbReference>
<dbReference type="InterPro" id="IPR001387">
    <property type="entry name" value="Cro/C1-type_HTH"/>
</dbReference>
<keyword evidence="2" id="KW-0238">DNA-binding</keyword>
<sequence>MGQESFLFAVRSKYKELRPSEQKTADIILEKGRDMTNWSIDEFAREAGVSQPTVIRFARAMGLKGYRELKNRVLEEYAKTDASKEERILDYPIKREDKLVEIPAKVILTNMRHLEEMLQAVSTYEYVRAVNALAQADNISVYAVENSSCTAEDFTAKMAYIGKQVYFNKDGYMQMVNARNLTKRDVAIGISHTGQSKHTVSALKRAKEAGALTISITNFEQSLINKYADIILCTGNEQYMYGNAIFSRSAQISLVDMLYLGVFLTDYDYYADRVNKNWNNIQDLVYGKEDTI</sequence>
<feature type="domain" description="SIS" evidence="5">
    <location>
        <begin position="129"/>
        <end position="268"/>
    </location>
</feature>
<evidence type="ECO:0000313" key="6">
    <source>
        <dbReference type="EMBL" id="HIV14191.1"/>
    </source>
</evidence>
<evidence type="ECO:0000256" key="2">
    <source>
        <dbReference type="ARBA" id="ARBA00023125"/>
    </source>
</evidence>